<dbReference type="Proteomes" id="UP000282087">
    <property type="component" value="Unassembled WGS sequence"/>
</dbReference>
<name>A0A3M6VA08_9STRA</name>
<evidence type="ECO:0000313" key="3">
    <source>
        <dbReference type="EMBL" id="RQM12979.1"/>
    </source>
</evidence>
<feature type="signal peptide" evidence="1">
    <location>
        <begin position="1"/>
        <end position="22"/>
    </location>
</feature>
<dbReference type="Proteomes" id="UP000286097">
    <property type="component" value="Unassembled WGS sequence"/>
</dbReference>
<evidence type="ECO:0000313" key="5">
    <source>
        <dbReference type="Proteomes" id="UP000286097"/>
    </source>
</evidence>
<dbReference type="VEuPathDB" id="FungiDB:DD237_006721"/>
<comment type="caution">
    <text evidence="2">The sequence shown here is derived from an EMBL/GenBank/DDBJ whole genome shotgun (WGS) entry which is preliminary data.</text>
</comment>
<dbReference type="PROSITE" id="PS51257">
    <property type="entry name" value="PROKAR_LIPOPROTEIN"/>
    <property type="match status" value="1"/>
</dbReference>
<evidence type="ECO:0000256" key="1">
    <source>
        <dbReference type="SAM" id="SignalP"/>
    </source>
</evidence>
<gene>
    <name evidence="3" type="ORF">DD237_006721</name>
    <name evidence="2" type="ORF">DD238_006740</name>
</gene>
<keyword evidence="1" id="KW-0732">Signal</keyword>
<dbReference type="EMBL" id="QKXF01000295">
    <property type="protein sequence ID" value="RQM12979.1"/>
    <property type="molecule type" value="Genomic_DNA"/>
</dbReference>
<protein>
    <submittedName>
        <fullName evidence="2">Uncharacterized protein</fullName>
    </submittedName>
</protein>
<sequence length="125" mass="13665">MIKRFAVLFLVVLAAMLSCAYADDAPAVEKEPAKPTEAVPPGVTITGEKKPVPMNTEQFEQIIGGGGGFIPTGGITYRWRYTYPFAGGFRYGWRYPIGYWNTFGHTIFGPTCKFGQSGTVLAAQF</sequence>
<organism evidence="2 4">
    <name type="scientific">Peronospora effusa</name>
    <dbReference type="NCBI Taxonomy" id="542832"/>
    <lineage>
        <taxon>Eukaryota</taxon>
        <taxon>Sar</taxon>
        <taxon>Stramenopiles</taxon>
        <taxon>Oomycota</taxon>
        <taxon>Peronosporomycetes</taxon>
        <taxon>Peronosporales</taxon>
        <taxon>Peronosporaceae</taxon>
        <taxon>Peronospora</taxon>
    </lineage>
</organism>
<proteinExistence type="predicted"/>
<dbReference type="EMBL" id="QLLG01000480">
    <property type="protein sequence ID" value="RMX62933.1"/>
    <property type="molecule type" value="Genomic_DNA"/>
</dbReference>
<feature type="chain" id="PRO_5036085714" evidence="1">
    <location>
        <begin position="23"/>
        <end position="125"/>
    </location>
</feature>
<accession>A0A3M6VA08</accession>
<evidence type="ECO:0000313" key="2">
    <source>
        <dbReference type="EMBL" id="RMX62933.1"/>
    </source>
</evidence>
<reference evidence="4 5" key="1">
    <citation type="submission" date="2018-06" db="EMBL/GenBank/DDBJ databases">
        <title>Comparative genomics of downy mildews reveals potential adaptations to biotrophy.</title>
        <authorList>
            <person name="Fletcher K."/>
            <person name="Klosterman S.J."/>
            <person name="Derevnina L."/>
            <person name="Martin F."/>
            <person name="Koike S."/>
            <person name="Reyes Chin-Wo S."/>
            <person name="Mou B."/>
            <person name="Michelmore R."/>
        </authorList>
    </citation>
    <scope>NUCLEOTIDE SEQUENCE [LARGE SCALE GENOMIC DNA]</scope>
    <source>
        <strain evidence="3 5">R13</strain>
        <strain evidence="2 4">R14</strain>
    </source>
</reference>
<dbReference type="OrthoDB" id="128103at2759"/>
<dbReference type="AlphaFoldDB" id="A0A3M6VA08"/>
<keyword evidence="4" id="KW-1185">Reference proteome</keyword>
<evidence type="ECO:0000313" key="4">
    <source>
        <dbReference type="Proteomes" id="UP000282087"/>
    </source>
</evidence>